<gene>
    <name evidence="1" type="ORF">RchiOBHm_Chr6g0298361</name>
</gene>
<name>A0A2P6PXY1_ROSCH</name>
<evidence type="ECO:0000313" key="1">
    <source>
        <dbReference type="EMBL" id="PRQ26783.1"/>
    </source>
</evidence>
<protein>
    <submittedName>
        <fullName evidence="1">Uncharacterized protein</fullName>
    </submittedName>
</protein>
<evidence type="ECO:0000313" key="2">
    <source>
        <dbReference type="Proteomes" id="UP000238479"/>
    </source>
</evidence>
<dbReference type="Gramene" id="PRQ26783">
    <property type="protein sequence ID" value="PRQ26783"/>
    <property type="gene ID" value="RchiOBHm_Chr6g0298361"/>
</dbReference>
<accession>A0A2P6PXY1</accession>
<comment type="caution">
    <text evidence="1">The sequence shown here is derived from an EMBL/GenBank/DDBJ whole genome shotgun (WGS) entry which is preliminary data.</text>
</comment>
<sequence length="70" mass="8116">MRREISFMKSVISLINLVILPHHLPLSFCRFQNELPDPSAQPKLMSMKKDKDQAQPSHFELSVLILLEID</sequence>
<organism evidence="1 2">
    <name type="scientific">Rosa chinensis</name>
    <name type="common">China rose</name>
    <dbReference type="NCBI Taxonomy" id="74649"/>
    <lineage>
        <taxon>Eukaryota</taxon>
        <taxon>Viridiplantae</taxon>
        <taxon>Streptophyta</taxon>
        <taxon>Embryophyta</taxon>
        <taxon>Tracheophyta</taxon>
        <taxon>Spermatophyta</taxon>
        <taxon>Magnoliopsida</taxon>
        <taxon>eudicotyledons</taxon>
        <taxon>Gunneridae</taxon>
        <taxon>Pentapetalae</taxon>
        <taxon>rosids</taxon>
        <taxon>fabids</taxon>
        <taxon>Rosales</taxon>
        <taxon>Rosaceae</taxon>
        <taxon>Rosoideae</taxon>
        <taxon>Rosoideae incertae sedis</taxon>
        <taxon>Rosa</taxon>
    </lineage>
</organism>
<keyword evidence="2" id="KW-1185">Reference proteome</keyword>
<dbReference type="EMBL" id="PDCK01000044">
    <property type="protein sequence ID" value="PRQ26783.1"/>
    <property type="molecule type" value="Genomic_DNA"/>
</dbReference>
<dbReference type="AlphaFoldDB" id="A0A2P6PXY1"/>
<proteinExistence type="predicted"/>
<dbReference type="Proteomes" id="UP000238479">
    <property type="component" value="Chromosome 6"/>
</dbReference>
<reference evidence="1 2" key="1">
    <citation type="journal article" date="2018" name="Nat. Genet.">
        <title>The Rosa genome provides new insights in the design of modern roses.</title>
        <authorList>
            <person name="Bendahmane M."/>
        </authorList>
    </citation>
    <scope>NUCLEOTIDE SEQUENCE [LARGE SCALE GENOMIC DNA]</scope>
    <source>
        <strain evidence="2">cv. Old Blush</strain>
    </source>
</reference>